<proteinExistence type="predicted"/>
<sequence>MIFRLLSGFLCLFFLGQVPQAHSATFRVGLLHGDAEIFDYELSVIRLALANAPGEHELEVVPMAEVPQNRIFAILRDDSSPINMFFSGYSAEREQQLLQVDIPMTRGLLGFRLLVVKSGRVDELNGIKNLEDLQQLRIGSGIHWPENEMMSQSGLTLDTSVYRNLWPMLQYERFDVLHRGLQEVFTELEKPGREQLSILPGVALAMRYDYFLYVARDRRDLHDILLEGLENAYRNGAFIENFRSHPQIRTALDQGQLSERKLIWLDIPENSLRQIPSEYWYDPSGRLASGQ</sequence>
<organism evidence="2 3">
    <name type="scientific">Marinobacter halophilus</name>
    <dbReference type="NCBI Taxonomy" id="1323740"/>
    <lineage>
        <taxon>Bacteria</taxon>
        <taxon>Pseudomonadati</taxon>
        <taxon>Pseudomonadota</taxon>
        <taxon>Gammaproteobacteria</taxon>
        <taxon>Pseudomonadales</taxon>
        <taxon>Marinobacteraceae</taxon>
        <taxon>Marinobacter</taxon>
    </lineage>
</organism>
<dbReference type="SUPFAM" id="SSF53850">
    <property type="entry name" value="Periplasmic binding protein-like II"/>
    <property type="match status" value="1"/>
</dbReference>
<dbReference type="Proteomes" id="UP000238385">
    <property type="component" value="Unassembled WGS sequence"/>
</dbReference>
<comment type="caution">
    <text evidence="2">The sequence shown here is derived from an EMBL/GenBank/DDBJ whole genome shotgun (WGS) entry which is preliminary data.</text>
</comment>
<dbReference type="AlphaFoldDB" id="A0A2T1KIX3"/>
<feature type="signal peptide" evidence="1">
    <location>
        <begin position="1"/>
        <end position="23"/>
    </location>
</feature>
<evidence type="ECO:0000313" key="3">
    <source>
        <dbReference type="Proteomes" id="UP000238385"/>
    </source>
</evidence>
<dbReference type="OrthoDB" id="547680at2"/>
<evidence type="ECO:0000256" key="1">
    <source>
        <dbReference type="SAM" id="SignalP"/>
    </source>
</evidence>
<protein>
    <recommendedName>
        <fullName evidence="4">Solute-binding protein family 3/N-terminal domain-containing protein</fullName>
    </recommendedName>
</protein>
<keyword evidence="1" id="KW-0732">Signal</keyword>
<dbReference type="EMBL" id="PXNN01000003">
    <property type="protein sequence ID" value="PSF09950.1"/>
    <property type="molecule type" value="Genomic_DNA"/>
</dbReference>
<evidence type="ECO:0008006" key="4">
    <source>
        <dbReference type="Google" id="ProtNLM"/>
    </source>
</evidence>
<feature type="chain" id="PRO_5015765501" description="Solute-binding protein family 3/N-terminal domain-containing protein" evidence="1">
    <location>
        <begin position="24"/>
        <end position="291"/>
    </location>
</feature>
<gene>
    <name evidence="2" type="ORF">C7H08_00085</name>
</gene>
<keyword evidence="3" id="KW-1185">Reference proteome</keyword>
<accession>A0A2T1KIX3</accession>
<evidence type="ECO:0000313" key="2">
    <source>
        <dbReference type="EMBL" id="PSF09950.1"/>
    </source>
</evidence>
<dbReference type="RefSeq" id="WP_106669740.1">
    <property type="nucleotide sequence ID" value="NZ_BMFE01000001.1"/>
</dbReference>
<reference evidence="2 3" key="1">
    <citation type="submission" date="2018-03" db="EMBL/GenBank/DDBJ databases">
        <title>Marinobacter brunus sp. nov., a marine bacterium of Gamma-proteobacteria isolated from the surface seawater of the South China Sea.</title>
        <authorList>
            <person name="Cheng H."/>
            <person name="Wu Y.-H."/>
            <person name="Xamxidin M."/>
            <person name="Xu X.-W."/>
        </authorList>
    </citation>
    <scope>NUCLEOTIDE SEQUENCE [LARGE SCALE GENOMIC DNA]</scope>
    <source>
        <strain evidence="2 3">JCM 30472</strain>
    </source>
</reference>
<name>A0A2T1KIX3_9GAMM</name>